<reference evidence="2" key="2">
    <citation type="submission" date="2012-12" db="EMBL/GenBank/DDBJ databases">
        <authorList>
            <consortium name="WormBase Consortium"/>
            <person name="Ghedin E."/>
            <person name="Paulini M."/>
        </authorList>
    </citation>
    <scope>NUCLEOTIDE SEQUENCE</scope>
    <source>
        <strain evidence="2">FR3</strain>
    </source>
</reference>
<dbReference type="SUPFAM" id="SSF52540">
    <property type="entry name" value="P-loop containing nucleoside triphosphate hydrolases"/>
    <property type="match status" value="1"/>
</dbReference>
<dbReference type="GO" id="GO:0035091">
    <property type="term" value="F:phosphatidylinositol binding"/>
    <property type="evidence" value="ECO:0007669"/>
    <property type="project" value="TreeGrafter"/>
</dbReference>
<dbReference type="Gene3D" id="2.40.320.10">
    <property type="entry name" value="Hypothetical Protein Pfu-838710-001"/>
    <property type="match status" value="1"/>
</dbReference>
<evidence type="ECO:0000259" key="1">
    <source>
        <dbReference type="Pfam" id="PF13521"/>
    </source>
</evidence>
<dbReference type="GO" id="GO:0045494">
    <property type="term" value="P:photoreceptor cell maintenance"/>
    <property type="evidence" value="ECO:0007669"/>
    <property type="project" value="TreeGrafter"/>
</dbReference>
<evidence type="ECO:0000313" key="2">
    <source>
        <dbReference type="EMBL" id="CRZ22954.1"/>
    </source>
</evidence>
<dbReference type="GO" id="GO:0070300">
    <property type="term" value="F:phosphatidic acid binding"/>
    <property type="evidence" value="ECO:0007669"/>
    <property type="project" value="TreeGrafter"/>
</dbReference>
<dbReference type="InterPro" id="IPR033469">
    <property type="entry name" value="CYTH-like_dom_sf"/>
</dbReference>
<accession>A0A1I9GCW8</accession>
<feature type="domain" description="NadR/Ttd14 AAA" evidence="1">
    <location>
        <begin position="86"/>
        <end position="257"/>
    </location>
</feature>
<dbReference type="InterPro" id="IPR027417">
    <property type="entry name" value="P-loop_NTPase"/>
</dbReference>
<dbReference type="InterPro" id="IPR038727">
    <property type="entry name" value="NadR/Ttd14_AAA_dom"/>
</dbReference>
<gene>
    <name evidence="2" type="primary">Bma-unc-132</name>
    <name evidence="2" type="ORF">BM_Bm6231</name>
</gene>
<proteinExistence type="predicted"/>
<dbReference type="Gene3D" id="3.40.50.300">
    <property type="entry name" value="P-loop containing nucleotide triphosphate hydrolases"/>
    <property type="match status" value="1"/>
</dbReference>
<dbReference type="AlphaFoldDB" id="A0A1I9GCW8"/>
<dbReference type="PANTHER" id="PTHR34932">
    <property type="entry name" value="TRPL TRANSLOCATION DEFECT PROTEIN 14"/>
    <property type="match status" value="1"/>
</dbReference>
<dbReference type="Pfam" id="PF13521">
    <property type="entry name" value="AAA_28"/>
    <property type="match status" value="1"/>
</dbReference>
<sequence>MIPFVEKPFKQMRNSYNNCDSINEAALVLRKFRDRRTTVVAVIQHILRHQSTCLCQRVLSAVCIFRNKKFQMVEQNPVYGKRRIYKIVLTGGPCGGKTTGQERLRTFFEEIGWKVYTVPETANILLGGGVKFAELSKEQCYRFQKDMLLALLRIEAVFFNQADVSNAERILIICDRGAMDPAAYIDKKSWNEMLKETNLDQFSLREERYDQILHMTTAADGAEEYYTLANSNVRTETIQEAIEHDRRTRDAWLGHPRVDVIENVGCKSFDDKLLKLIAALCSRMGLPTEDRLAFNSRKRKWLVASFDKKRLPRCEVFIVRHNYLCTDDQNVQVRLRSRSQHGRTTYAITTRHYEGPEPVETRMQLNYREYMNYIKMEDRSRVPINKERRCFMYGKQYYHLDTYTSPLPPSCEGKPLMLLETYTTAPVGDTSEPLLPDFMNILKEVTGDSAYSMYTIANLKVVKRS</sequence>
<dbReference type="SUPFAM" id="SSF55154">
    <property type="entry name" value="CYTH-like phosphatases"/>
    <property type="match status" value="1"/>
</dbReference>
<protein>
    <submittedName>
        <fullName evidence="2">BMA-UNC-132</fullName>
    </submittedName>
</protein>
<dbReference type="PANTHER" id="PTHR34932:SF1">
    <property type="entry name" value="TRPL TRANSLOCATION DEFECT PROTEIN 14"/>
    <property type="match status" value="1"/>
</dbReference>
<dbReference type="GO" id="GO:0005525">
    <property type="term" value="F:GTP binding"/>
    <property type="evidence" value="ECO:0007669"/>
    <property type="project" value="TreeGrafter"/>
</dbReference>
<dbReference type="EMBL" id="LN856769">
    <property type="protein sequence ID" value="CRZ22954.1"/>
    <property type="molecule type" value="Genomic_DNA"/>
</dbReference>
<dbReference type="InterPro" id="IPR053227">
    <property type="entry name" value="TRPL-trafficking_regulator"/>
</dbReference>
<reference evidence="2" key="1">
    <citation type="journal article" date="2007" name="Science">
        <title>Draft genome of the filarial nematode parasite Brugia malayi.</title>
        <authorList>
            <person name="Ghedin E."/>
            <person name="Wang S."/>
            <person name="Spiro D."/>
            <person name="Caler E."/>
            <person name="Zhao Q."/>
            <person name="Crabtree J."/>
            <person name="Allen J.E."/>
            <person name="Delcher A.L."/>
            <person name="Guiliano D.B."/>
            <person name="Miranda-Saavedra D."/>
            <person name="Angiuoli S.V."/>
            <person name="Creasy T."/>
            <person name="Amedeo P."/>
            <person name="Haas B."/>
            <person name="El-Sayed N.M."/>
            <person name="Wortman J.R."/>
            <person name="Feldblyum T."/>
            <person name="Tallon L."/>
            <person name="Schatz M."/>
            <person name="Shumway M."/>
            <person name="Koo H."/>
            <person name="Salzberg S.L."/>
            <person name="Schobel S."/>
            <person name="Pertea M."/>
            <person name="Pop M."/>
            <person name="White O."/>
            <person name="Barton G.J."/>
            <person name="Carlow C.K."/>
            <person name="Crawford M.J."/>
            <person name="Daub J."/>
            <person name="Dimmic M.W."/>
            <person name="Estes C.F."/>
            <person name="Foster J.M."/>
            <person name="Ganatra M."/>
            <person name="Gregory W.F."/>
            <person name="Johnson N.M."/>
            <person name="Jin J."/>
            <person name="Komuniecki R."/>
            <person name="Korf I."/>
            <person name="Kumar S."/>
            <person name="Laney S."/>
            <person name="Li B.W."/>
            <person name="Li W."/>
            <person name="Lindblom T.H."/>
            <person name="Lustigman S."/>
            <person name="Ma D."/>
            <person name="Maina C.V."/>
            <person name="Martin D.M."/>
            <person name="McCarter J.P."/>
            <person name="McReynolds L."/>
            <person name="Mitreva M."/>
            <person name="Nutman T.B."/>
            <person name="Parkinson J."/>
            <person name="Peregrin-Alvarez J.M."/>
            <person name="Poole C."/>
            <person name="Ren Q."/>
            <person name="Saunders L."/>
            <person name="Sluder A.E."/>
            <person name="Smith K."/>
            <person name="Stanke M."/>
            <person name="Unnasch T.R."/>
            <person name="Ware J."/>
            <person name="Wei A.D."/>
            <person name="Weil G."/>
            <person name="Williams D.J."/>
            <person name="Zhang Y."/>
            <person name="Williams S.A."/>
            <person name="Fraser-Liggett C."/>
            <person name="Slatko B."/>
            <person name="Blaxter M.L."/>
            <person name="Scott A.L."/>
        </authorList>
    </citation>
    <scope>NUCLEOTIDE SEQUENCE</scope>
    <source>
        <strain evidence="2">FR3</strain>
    </source>
</reference>
<organism evidence="2">
    <name type="scientific">Brugia malayi</name>
    <name type="common">Filarial nematode worm</name>
    <dbReference type="NCBI Taxonomy" id="6279"/>
    <lineage>
        <taxon>Eukaryota</taxon>
        <taxon>Metazoa</taxon>
        <taxon>Ecdysozoa</taxon>
        <taxon>Nematoda</taxon>
        <taxon>Chromadorea</taxon>
        <taxon>Rhabditida</taxon>
        <taxon>Spirurina</taxon>
        <taxon>Spiruromorpha</taxon>
        <taxon>Filarioidea</taxon>
        <taxon>Onchocercidae</taxon>
        <taxon>Brugia</taxon>
    </lineage>
</organism>
<dbReference type="OMA" id="THGKQDE"/>
<name>A0A1I9GCW8_BRUMA</name>